<dbReference type="InterPro" id="IPR000717">
    <property type="entry name" value="PCI_dom"/>
</dbReference>
<reference evidence="3" key="1">
    <citation type="journal article" date="2022" name="IScience">
        <title>Evolution of zygomycete secretomes and the origins of terrestrial fungal ecologies.</title>
        <authorList>
            <person name="Chang Y."/>
            <person name="Wang Y."/>
            <person name="Mondo S."/>
            <person name="Ahrendt S."/>
            <person name="Andreopoulos W."/>
            <person name="Barry K."/>
            <person name="Beard J."/>
            <person name="Benny G.L."/>
            <person name="Blankenship S."/>
            <person name="Bonito G."/>
            <person name="Cuomo C."/>
            <person name="Desiro A."/>
            <person name="Gervers K.A."/>
            <person name="Hundley H."/>
            <person name="Kuo A."/>
            <person name="LaButti K."/>
            <person name="Lang B.F."/>
            <person name="Lipzen A."/>
            <person name="O'Donnell K."/>
            <person name="Pangilinan J."/>
            <person name="Reynolds N."/>
            <person name="Sandor L."/>
            <person name="Smith M.E."/>
            <person name="Tsang A."/>
            <person name="Grigoriev I.V."/>
            <person name="Stajich J.E."/>
            <person name="Spatafora J.W."/>
        </authorList>
    </citation>
    <scope>NUCLEOTIDE SEQUENCE</scope>
    <source>
        <strain evidence="3">RSA 2281</strain>
    </source>
</reference>
<reference evidence="3" key="2">
    <citation type="submission" date="2023-02" db="EMBL/GenBank/DDBJ databases">
        <authorList>
            <consortium name="DOE Joint Genome Institute"/>
            <person name="Mondo S.J."/>
            <person name="Chang Y."/>
            <person name="Wang Y."/>
            <person name="Ahrendt S."/>
            <person name="Andreopoulos W."/>
            <person name="Barry K."/>
            <person name="Beard J."/>
            <person name="Benny G.L."/>
            <person name="Blankenship S."/>
            <person name="Bonito G."/>
            <person name="Cuomo C."/>
            <person name="Desiro A."/>
            <person name="Gervers K.A."/>
            <person name="Hundley H."/>
            <person name="Kuo A."/>
            <person name="LaButti K."/>
            <person name="Lang B.F."/>
            <person name="Lipzen A."/>
            <person name="O'Donnell K."/>
            <person name="Pangilinan J."/>
            <person name="Reynolds N."/>
            <person name="Sandor L."/>
            <person name="Smith M.W."/>
            <person name="Tsang A."/>
            <person name="Grigoriev I.V."/>
            <person name="Stajich J.E."/>
            <person name="Spatafora J.W."/>
        </authorList>
    </citation>
    <scope>NUCLEOTIDE SEQUENCE</scope>
    <source>
        <strain evidence="3">RSA 2281</strain>
    </source>
</reference>
<dbReference type="Pfam" id="PF03399">
    <property type="entry name" value="SAC3_GANP"/>
    <property type="match status" value="1"/>
</dbReference>
<organism evidence="3 4">
    <name type="scientific">Phascolomyces articulosus</name>
    <dbReference type="NCBI Taxonomy" id="60185"/>
    <lineage>
        <taxon>Eukaryota</taxon>
        <taxon>Fungi</taxon>
        <taxon>Fungi incertae sedis</taxon>
        <taxon>Mucoromycota</taxon>
        <taxon>Mucoromycotina</taxon>
        <taxon>Mucoromycetes</taxon>
        <taxon>Mucorales</taxon>
        <taxon>Lichtheimiaceae</taxon>
        <taxon>Phascolomyces</taxon>
    </lineage>
</organism>
<dbReference type="Gene3D" id="1.25.40.990">
    <property type="match status" value="1"/>
</dbReference>
<keyword evidence="4" id="KW-1185">Reference proteome</keyword>
<name>A0AAD5KIM8_9FUNG</name>
<dbReference type="GO" id="GO:0005634">
    <property type="term" value="C:nucleus"/>
    <property type="evidence" value="ECO:0007669"/>
    <property type="project" value="TreeGrafter"/>
</dbReference>
<proteinExistence type="predicted"/>
<dbReference type="PANTHER" id="PTHR12436">
    <property type="entry name" value="80 KDA MCM3-ASSOCIATED PROTEIN"/>
    <property type="match status" value="1"/>
</dbReference>
<feature type="region of interest" description="Disordered" evidence="1">
    <location>
        <begin position="1"/>
        <end position="33"/>
    </location>
</feature>
<feature type="compositionally biased region" description="Basic residues" evidence="1">
    <location>
        <begin position="9"/>
        <end position="23"/>
    </location>
</feature>
<protein>
    <submittedName>
        <fullName evidence="3">SAC3/GANP/Nin1/mts3/eIF-3 p25 family-domain-containing protein</fullName>
    </submittedName>
</protein>
<gene>
    <name evidence="3" type="ORF">BDA99DRAFT_501255</name>
</gene>
<comment type="caution">
    <text evidence="3">The sequence shown here is derived from an EMBL/GenBank/DDBJ whole genome shotgun (WGS) entry which is preliminary data.</text>
</comment>
<dbReference type="AlphaFoldDB" id="A0AAD5KIM8"/>
<feature type="compositionally biased region" description="Low complexity" evidence="1">
    <location>
        <begin position="102"/>
        <end position="117"/>
    </location>
</feature>
<dbReference type="Proteomes" id="UP001209540">
    <property type="component" value="Unassembled WGS sequence"/>
</dbReference>
<feature type="compositionally biased region" description="Basic and acidic residues" evidence="1">
    <location>
        <begin position="24"/>
        <end position="33"/>
    </location>
</feature>
<sequence>MSAVDSTTKKSRKRKAKKQKVKHTLTESKESISSDLKDYVGKSFQHCISGKQSELEVELKSILLNAKSMTNWKEEQLPRATDGVPQPNNRKRTKNKAIKNVSSSSSSRASSFGTSNSMAPPKTGGIIAVKSTPEELRRREQRLMRFGTPTAKPTPTPAVSSESWSPDGKIIGTSTDLEKPYFRLTSAPDPSTVRPASILQLAYTNVKKKWNNDNNYKYACEQLKSIRQDMTIQGIRDKFAVTIYEYHARMALLMGDLSEYNQCQSQLRELYNDDKITNINSEFIAYEILYLLFSGNRSEMNALLTKRAVAKEQGKPGVKNKSKALKHAQAVRSALAVGNYHKFFQLYQDAPNRNALLMDQFVPRERIKALLMLCKTFPMGLPLDFITKELAFYNTEETVEFLEKHGIKIDHVQARLETKPAVPHLQAAIQNKYQKADIKGQV</sequence>
<dbReference type="InterPro" id="IPR005062">
    <property type="entry name" value="SAC3/GANP/THP3_conserved"/>
</dbReference>
<dbReference type="InterPro" id="IPR045107">
    <property type="entry name" value="SAC3/GANP/THP3"/>
</dbReference>
<evidence type="ECO:0000259" key="2">
    <source>
        <dbReference type="PROSITE" id="PS50250"/>
    </source>
</evidence>
<evidence type="ECO:0000313" key="3">
    <source>
        <dbReference type="EMBL" id="KAI9271893.1"/>
    </source>
</evidence>
<dbReference type="EMBL" id="JAIXMP010000006">
    <property type="protein sequence ID" value="KAI9271893.1"/>
    <property type="molecule type" value="Genomic_DNA"/>
</dbReference>
<dbReference type="PROSITE" id="PS50250">
    <property type="entry name" value="PCI"/>
    <property type="match status" value="1"/>
</dbReference>
<feature type="domain" description="PCI" evidence="2">
    <location>
        <begin position="256"/>
        <end position="430"/>
    </location>
</feature>
<evidence type="ECO:0000256" key="1">
    <source>
        <dbReference type="SAM" id="MobiDB-lite"/>
    </source>
</evidence>
<evidence type="ECO:0000313" key="4">
    <source>
        <dbReference type="Proteomes" id="UP001209540"/>
    </source>
</evidence>
<accession>A0AAD5KIM8</accession>
<feature type="region of interest" description="Disordered" evidence="1">
    <location>
        <begin position="69"/>
        <end position="126"/>
    </location>
</feature>
<dbReference type="PANTHER" id="PTHR12436:SF4">
    <property type="entry name" value="LEUKOCYTE RECEPTOR CLUSTER MEMBER 8"/>
    <property type="match status" value="1"/>
</dbReference>
<feature type="region of interest" description="Disordered" evidence="1">
    <location>
        <begin position="147"/>
        <end position="167"/>
    </location>
</feature>